<dbReference type="Pfam" id="PF13365">
    <property type="entry name" value="Trypsin_2"/>
    <property type="match status" value="1"/>
</dbReference>
<dbReference type="Gene3D" id="2.40.10.120">
    <property type="match status" value="1"/>
</dbReference>
<evidence type="ECO:0000256" key="3">
    <source>
        <dbReference type="PROSITE-ProRule" id="PRU00339"/>
    </source>
</evidence>
<dbReference type="InterPro" id="IPR050498">
    <property type="entry name" value="Ycf3"/>
</dbReference>
<evidence type="ECO:0000256" key="4">
    <source>
        <dbReference type="SAM" id="SignalP"/>
    </source>
</evidence>
<dbReference type="PROSITE" id="PS50005">
    <property type="entry name" value="TPR"/>
    <property type="match status" value="1"/>
</dbReference>
<keyword evidence="1" id="KW-0677">Repeat</keyword>
<reference evidence="5" key="1">
    <citation type="submission" date="2022-10" db="EMBL/GenBank/DDBJ databases">
        <authorList>
            <person name="Yu W.X."/>
        </authorList>
    </citation>
    <scope>NUCLEOTIDE SEQUENCE</scope>
    <source>
        <strain evidence="5">AAT</strain>
    </source>
</reference>
<keyword evidence="4" id="KW-0732">Signal</keyword>
<dbReference type="GO" id="GO:0009279">
    <property type="term" value="C:cell outer membrane"/>
    <property type="evidence" value="ECO:0007669"/>
    <property type="project" value="TreeGrafter"/>
</dbReference>
<evidence type="ECO:0000313" key="5">
    <source>
        <dbReference type="EMBL" id="MCW3788052.1"/>
    </source>
</evidence>
<dbReference type="AlphaFoldDB" id="A0AAE3M6Z2"/>
<dbReference type="Pfam" id="PF13414">
    <property type="entry name" value="TPR_11"/>
    <property type="match status" value="1"/>
</dbReference>
<accession>A0AAE3M6Z2</accession>
<dbReference type="InterPro" id="IPR019734">
    <property type="entry name" value="TPR_rpt"/>
</dbReference>
<feature type="signal peptide" evidence="4">
    <location>
        <begin position="1"/>
        <end position="20"/>
    </location>
</feature>
<keyword evidence="5" id="KW-0645">Protease</keyword>
<name>A0AAE3M6Z2_9BACT</name>
<organism evidence="5 6">
    <name type="scientific">Plebeiibacterium sediminum</name>
    <dbReference type="NCBI Taxonomy" id="2992112"/>
    <lineage>
        <taxon>Bacteria</taxon>
        <taxon>Pseudomonadati</taxon>
        <taxon>Bacteroidota</taxon>
        <taxon>Bacteroidia</taxon>
        <taxon>Marinilabiliales</taxon>
        <taxon>Marinilabiliaceae</taxon>
        <taxon>Plebeiibacterium</taxon>
    </lineage>
</organism>
<evidence type="ECO:0000256" key="1">
    <source>
        <dbReference type="ARBA" id="ARBA00022737"/>
    </source>
</evidence>
<dbReference type="SUPFAM" id="SSF48452">
    <property type="entry name" value="TPR-like"/>
    <property type="match status" value="2"/>
</dbReference>
<keyword evidence="2 3" id="KW-0802">TPR repeat</keyword>
<dbReference type="EMBL" id="JAPDPJ010000043">
    <property type="protein sequence ID" value="MCW3788052.1"/>
    <property type="molecule type" value="Genomic_DNA"/>
</dbReference>
<keyword evidence="6" id="KW-1185">Reference proteome</keyword>
<dbReference type="PANTHER" id="PTHR44858">
    <property type="entry name" value="TETRATRICOPEPTIDE REPEAT PROTEIN 6"/>
    <property type="match status" value="1"/>
</dbReference>
<dbReference type="PANTHER" id="PTHR44858:SF1">
    <property type="entry name" value="UDP-N-ACETYLGLUCOSAMINE--PEPTIDE N-ACETYLGLUCOSAMINYLTRANSFERASE SPINDLY-RELATED"/>
    <property type="match status" value="1"/>
</dbReference>
<dbReference type="GO" id="GO:0008233">
    <property type="term" value="F:peptidase activity"/>
    <property type="evidence" value="ECO:0007669"/>
    <property type="project" value="UniProtKB-KW"/>
</dbReference>
<sequence length="484" mass="55477">MRKLFCFITLLLLVYANTSAQSVLDKINKYEKAVFSISSYTKDGSLNYTTSGFFISPDGIAIVPSKVFLKADSLALTLKNGRVYSVDRILSTHKMANLALIKAKDHRGKGFEYIIPSQKTERNQNEVLILSHPNETEEGVSLGNILKVFQAPYLDRVVFVNSNFDRMSIGSPVINNQGELVGIAGYLRESGTRYYMSTHILNDSLWVNHPYNNWKKSVYHDHFAALHPNMHEGIIRFLNEQWIDAAKSFSFEIRNCPENTIAYIFRGEARRRYENFVGMRADIQHARQLNPNHFLIDYFEAEYLLREKKKDEAFVKFISSIEQYDSFSPSLVDFGLLAVELRRDIDTALKCYNKAIQCSPLYANAFYERSRLLQQYLNNDTLALEDINKAISLNKMLPGAYSIRGTLKIQTENYLEAIADFDRALSIDPNDTHALFNRGLAYFNLGMKEKSCSDWDKAGQLGHFKAVKYMSRYCNKVTSKGSRR</sequence>
<proteinExistence type="predicted"/>
<dbReference type="InterPro" id="IPR011990">
    <property type="entry name" value="TPR-like_helical_dom_sf"/>
</dbReference>
<dbReference type="RefSeq" id="WP_301191613.1">
    <property type="nucleotide sequence ID" value="NZ_JAPDPJ010000043.1"/>
</dbReference>
<dbReference type="SMART" id="SM00028">
    <property type="entry name" value="TPR"/>
    <property type="match status" value="5"/>
</dbReference>
<protein>
    <submittedName>
        <fullName evidence="5">Tetratricopeptide repeat-containing serine protease family protein</fullName>
    </submittedName>
</protein>
<dbReference type="InterPro" id="IPR009003">
    <property type="entry name" value="Peptidase_S1_PA"/>
</dbReference>
<dbReference type="GO" id="GO:0046813">
    <property type="term" value="P:receptor-mediated virion attachment to host cell"/>
    <property type="evidence" value="ECO:0007669"/>
    <property type="project" value="TreeGrafter"/>
</dbReference>
<evidence type="ECO:0000256" key="2">
    <source>
        <dbReference type="ARBA" id="ARBA00022803"/>
    </source>
</evidence>
<comment type="caution">
    <text evidence="5">The sequence shown here is derived from an EMBL/GenBank/DDBJ whole genome shotgun (WGS) entry which is preliminary data.</text>
</comment>
<dbReference type="Gene3D" id="1.25.40.10">
    <property type="entry name" value="Tetratricopeptide repeat domain"/>
    <property type="match status" value="2"/>
</dbReference>
<keyword evidence="5" id="KW-0378">Hydrolase</keyword>
<feature type="chain" id="PRO_5042064357" evidence="4">
    <location>
        <begin position="21"/>
        <end position="484"/>
    </location>
</feature>
<gene>
    <name evidence="5" type="ORF">OM075_16365</name>
</gene>
<evidence type="ECO:0000313" key="6">
    <source>
        <dbReference type="Proteomes" id="UP001209229"/>
    </source>
</evidence>
<dbReference type="GO" id="GO:0006508">
    <property type="term" value="P:proteolysis"/>
    <property type="evidence" value="ECO:0007669"/>
    <property type="project" value="UniProtKB-KW"/>
</dbReference>
<dbReference type="Proteomes" id="UP001209229">
    <property type="component" value="Unassembled WGS sequence"/>
</dbReference>
<dbReference type="SUPFAM" id="SSF50494">
    <property type="entry name" value="Trypsin-like serine proteases"/>
    <property type="match status" value="1"/>
</dbReference>
<feature type="repeat" description="TPR" evidence="3">
    <location>
        <begin position="398"/>
        <end position="431"/>
    </location>
</feature>